<dbReference type="AlphaFoldDB" id="A0A0B7C633"/>
<gene>
    <name evidence="2" type="primary">ORF222782</name>
</gene>
<organism evidence="2">
    <name type="scientific">Arion vulgaris</name>
    <dbReference type="NCBI Taxonomy" id="1028688"/>
    <lineage>
        <taxon>Eukaryota</taxon>
        <taxon>Metazoa</taxon>
        <taxon>Spiralia</taxon>
        <taxon>Lophotrochozoa</taxon>
        <taxon>Mollusca</taxon>
        <taxon>Gastropoda</taxon>
        <taxon>Heterobranchia</taxon>
        <taxon>Euthyneura</taxon>
        <taxon>Panpulmonata</taxon>
        <taxon>Eupulmonata</taxon>
        <taxon>Stylommatophora</taxon>
        <taxon>Helicina</taxon>
        <taxon>Arionoidea</taxon>
        <taxon>Arionidae</taxon>
        <taxon>Arion</taxon>
    </lineage>
</organism>
<feature type="non-terminal residue" evidence="2">
    <location>
        <position position="54"/>
    </location>
</feature>
<protein>
    <submittedName>
        <fullName evidence="2">Uncharacterized protein</fullName>
    </submittedName>
</protein>
<keyword evidence="1" id="KW-0812">Transmembrane</keyword>
<evidence type="ECO:0000313" key="2">
    <source>
        <dbReference type="EMBL" id="CEL00071.1"/>
    </source>
</evidence>
<feature type="transmembrane region" description="Helical" evidence="1">
    <location>
        <begin position="12"/>
        <end position="33"/>
    </location>
</feature>
<keyword evidence="1" id="KW-0472">Membrane</keyword>
<evidence type="ECO:0000256" key="1">
    <source>
        <dbReference type="SAM" id="Phobius"/>
    </source>
</evidence>
<accession>A0A0B7C633</accession>
<dbReference type="EMBL" id="HACG01053200">
    <property type="protein sequence ID" value="CEL00071.1"/>
    <property type="molecule type" value="Transcribed_RNA"/>
</dbReference>
<proteinExistence type="predicted"/>
<reference evidence="2" key="1">
    <citation type="submission" date="2014-12" db="EMBL/GenBank/DDBJ databases">
        <title>Insight into the proteome of Arion vulgaris.</title>
        <authorList>
            <person name="Aradska J."/>
            <person name="Bulat T."/>
            <person name="Smidak R."/>
            <person name="Sarate P."/>
            <person name="Gangsoo J."/>
            <person name="Sialana F."/>
            <person name="Bilban M."/>
            <person name="Lubec G."/>
        </authorList>
    </citation>
    <scope>NUCLEOTIDE SEQUENCE</scope>
    <source>
        <tissue evidence="2">Skin</tissue>
    </source>
</reference>
<sequence>MFPVTEYYEGFLLHLFSVAFVADPSVYTWVHLFTELTFLHSKRHKGTYLARMGT</sequence>
<name>A0A0B7C633_9EUPU</name>
<keyword evidence="1" id="KW-1133">Transmembrane helix</keyword>